<comment type="similarity">
    <text evidence="2 4">Belongs to the bacterial histone-like protein family.</text>
</comment>
<dbReference type="EMBL" id="CP064936">
    <property type="protein sequence ID" value="QQA01955.1"/>
    <property type="molecule type" value="Genomic_DNA"/>
</dbReference>
<evidence type="ECO:0000256" key="4">
    <source>
        <dbReference type="RuleBase" id="RU003939"/>
    </source>
</evidence>
<dbReference type="InterPro" id="IPR020816">
    <property type="entry name" value="Histone-like_DNA-bd_CS"/>
</dbReference>
<dbReference type="PANTHER" id="PTHR33175">
    <property type="entry name" value="DNA-BINDING PROTEIN HU"/>
    <property type="match status" value="1"/>
</dbReference>
<keyword evidence="3 5" id="KW-0238">DNA-binding</keyword>
<proteinExistence type="inferred from homology"/>
<name>A0A7T3RF78_9SPIR</name>
<dbReference type="GO" id="GO:0030527">
    <property type="term" value="F:structural constituent of chromatin"/>
    <property type="evidence" value="ECO:0007669"/>
    <property type="project" value="InterPro"/>
</dbReference>
<protein>
    <submittedName>
        <fullName evidence="5">HU family DNA-binding protein</fullName>
    </submittedName>
</protein>
<dbReference type="SMART" id="SM00411">
    <property type="entry name" value="BHL"/>
    <property type="match status" value="1"/>
</dbReference>
<gene>
    <name evidence="5" type="ORF">IWA51_04990</name>
</gene>
<comment type="function">
    <text evidence="1">Histone-like DNA-binding protein which is capable of wrapping DNA to stabilize it, and thus to prevent its denaturation under extreme environmental conditions.</text>
</comment>
<evidence type="ECO:0000313" key="5">
    <source>
        <dbReference type="EMBL" id="QQA01955.1"/>
    </source>
</evidence>
<evidence type="ECO:0000256" key="2">
    <source>
        <dbReference type="ARBA" id="ARBA00010529"/>
    </source>
</evidence>
<dbReference type="PANTHER" id="PTHR33175:SF2">
    <property type="entry name" value="INTEGRATION HOST FACTOR SUBUNIT ALPHA"/>
    <property type="match status" value="1"/>
</dbReference>
<reference evidence="5 6" key="1">
    <citation type="submission" date="2020-11" db="EMBL/GenBank/DDBJ databases">
        <title>Treponema Peruensis nv. sp., first commensal Treponema isolated from human feces.</title>
        <authorList>
            <person name="Belkhou C."/>
            <person name="Raes J."/>
        </authorList>
    </citation>
    <scope>NUCLEOTIDE SEQUENCE [LARGE SCALE GENOMIC DNA]</scope>
    <source>
        <strain evidence="5 6">RCC2812</strain>
    </source>
</reference>
<dbReference type="RefSeq" id="WP_177527454.1">
    <property type="nucleotide sequence ID" value="NZ_CBCSHE010000004.1"/>
</dbReference>
<keyword evidence="6" id="KW-1185">Reference proteome</keyword>
<evidence type="ECO:0000313" key="6">
    <source>
        <dbReference type="Proteomes" id="UP000595224"/>
    </source>
</evidence>
<dbReference type="InterPro" id="IPR000119">
    <property type="entry name" value="Hist_DNA-bd"/>
</dbReference>
<dbReference type="AlphaFoldDB" id="A0A7T3RF78"/>
<dbReference type="InterPro" id="IPR010992">
    <property type="entry name" value="IHF-like_DNA-bd_dom_sf"/>
</dbReference>
<evidence type="ECO:0000256" key="3">
    <source>
        <dbReference type="ARBA" id="ARBA00023125"/>
    </source>
</evidence>
<organism evidence="5 6">
    <name type="scientific">Treponema peruense</name>
    <dbReference type="NCBI Taxonomy" id="2787628"/>
    <lineage>
        <taxon>Bacteria</taxon>
        <taxon>Pseudomonadati</taxon>
        <taxon>Spirochaetota</taxon>
        <taxon>Spirochaetia</taxon>
        <taxon>Spirochaetales</taxon>
        <taxon>Treponemataceae</taxon>
        <taxon>Treponema</taxon>
    </lineage>
</organism>
<dbReference type="GO" id="GO:0005829">
    <property type="term" value="C:cytosol"/>
    <property type="evidence" value="ECO:0007669"/>
    <property type="project" value="TreeGrafter"/>
</dbReference>
<sequence>MSSRKVTKYDLVEAVYQNTKCEKRVVQDVIENLLVQLKDSLKDGNTIELRGFGTFEPRLRRGRAKARNPKTGEQLSVAPHYVAAFRAGQELKKSLWSLPVRDGFGVEEDF</sequence>
<dbReference type="SUPFAM" id="SSF47729">
    <property type="entry name" value="IHF-like DNA-binding proteins"/>
    <property type="match status" value="1"/>
</dbReference>
<dbReference type="Proteomes" id="UP000595224">
    <property type="component" value="Chromosome"/>
</dbReference>
<dbReference type="PRINTS" id="PR01727">
    <property type="entry name" value="DNABINDINGHU"/>
</dbReference>
<dbReference type="Gene3D" id="4.10.520.10">
    <property type="entry name" value="IHF-like DNA-binding proteins"/>
    <property type="match status" value="1"/>
</dbReference>
<accession>A0A7T3RF78</accession>
<dbReference type="CDD" id="cd13832">
    <property type="entry name" value="IHF"/>
    <property type="match status" value="1"/>
</dbReference>
<dbReference type="PROSITE" id="PS00045">
    <property type="entry name" value="HISTONE_LIKE"/>
    <property type="match status" value="1"/>
</dbReference>
<dbReference type="GO" id="GO:0003677">
    <property type="term" value="F:DNA binding"/>
    <property type="evidence" value="ECO:0007669"/>
    <property type="project" value="UniProtKB-KW"/>
</dbReference>
<dbReference type="Pfam" id="PF00216">
    <property type="entry name" value="Bac_DNA_binding"/>
    <property type="match status" value="1"/>
</dbReference>
<dbReference type="KEGG" id="tper:IWA51_04990"/>
<evidence type="ECO:0000256" key="1">
    <source>
        <dbReference type="ARBA" id="ARBA00003819"/>
    </source>
</evidence>